<gene>
    <name evidence="8" type="ORF">NIES30_24295</name>
</gene>
<proteinExistence type="inferred from homology"/>
<dbReference type="InterPro" id="IPR036852">
    <property type="entry name" value="Peptidase_S8/S53_dom_sf"/>
</dbReference>
<dbReference type="InterPro" id="IPR008979">
    <property type="entry name" value="Galactose-bd-like_sf"/>
</dbReference>
<dbReference type="Pfam" id="PF00082">
    <property type="entry name" value="Peptidase_S8"/>
    <property type="match status" value="1"/>
</dbReference>
<feature type="compositionally biased region" description="Polar residues" evidence="6">
    <location>
        <begin position="243"/>
        <end position="258"/>
    </location>
</feature>
<comment type="similarity">
    <text evidence="1 5">Belongs to the peptidase S8 family.</text>
</comment>
<feature type="domain" description="Peptidase S8/S53" evidence="7">
    <location>
        <begin position="100"/>
        <end position="346"/>
    </location>
</feature>
<dbReference type="SUPFAM" id="SSF52743">
    <property type="entry name" value="Subtilisin-like"/>
    <property type="match status" value="1"/>
</dbReference>
<dbReference type="InterPro" id="IPR023828">
    <property type="entry name" value="Peptidase_S8_Ser-AS"/>
</dbReference>
<dbReference type="PANTHER" id="PTHR43806">
    <property type="entry name" value="PEPTIDASE S8"/>
    <property type="match status" value="1"/>
</dbReference>
<evidence type="ECO:0000256" key="6">
    <source>
        <dbReference type="SAM" id="MobiDB-lite"/>
    </source>
</evidence>
<dbReference type="GO" id="GO:0006508">
    <property type="term" value="P:proteolysis"/>
    <property type="evidence" value="ECO:0007669"/>
    <property type="project" value="UniProtKB-KW"/>
</dbReference>
<dbReference type="PANTHER" id="PTHR43806:SF11">
    <property type="entry name" value="CEREVISIN-RELATED"/>
    <property type="match status" value="1"/>
</dbReference>
<keyword evidence="9" id="KW-1185">Reference proteome</keyword>
<evidence type="ECO:0000313" key="9">
    <source>
        <dbReference type="Proteomes" id="UP000185557"/>
    </source>
</evidence>
<dbReference type="PROSITE" id="PS00138">
    <property type="entry name" value="SUBTILASE_SER"/>
    <property type="match status" value="1"/>
</dbReference>
<dbReference type="PROSITE" id="PS51892">
    <property type="entry name" value="SUBTILASE"/>
    <property type="match status" value="1"/>
</dbReference>
<dbReference type="STRING" id="549789.NIES30_24295"/>
<sequence length="540" mass="58246">MTQHQEPQLRLKVLLWLGGIGALVPFALPGLALTESVGAPGIDALRLHGEPYNLTGAKIAIGQVEIGRPSQFGLDKVASETLPVVVRRVLVLDGWAVADEYVDGHAANVASVMISQDKLRTGVAPEAMLYSGAVGPLGDRSAQPEECLAAQSVASQNGGDVRAINFSFGEPLGRDPRPNAVLDGNALLTQCIDWSSRVHGALYVIAGNQGGGGIPIPTDNFNGLNIAYSRQVNGQFSKIDYSNLGSEPTMRSRQTAPETNEGPRRSITLVAPGSDIELIDPDGQVRRSSGTSFASPHVVGTIALMQQFVDRQFRTGSPNWSLNARHPMVMKAVLLNSADKIKDSGDGLRLGMSRTLVDDGNRSWLESDAYRDPQIPLHSDLGTGHLNAYRAYQQLAPGATGPDQAIPAIGWNFAELEAQPATVQDYEFADALQAGSFLSATLAWERIVELADANNNGLYDLGEGFNNKGLNNLNLYLMPADEDDITKSVWSSVSEVDSVEHIFYQIPETGRYKLRVIYQQQAHSEPTQPYALAWWSVPAP</sequence>
<evidence type="ECO:0000313" key="8">
    <source>
        <dbReference type="EMBL" id="OKH43803.1"/>
    </source>
</evidence>
<comment type="caution">
    <text evidence="5">Lacks conserved residue(s) required for the propagation of feature annotation.</text>
</comment>
<dbReference type="Proteomes" id="UP000185557">
    <property type="component" value="Unassembled WGS sequence"/>
</dbReference>
<dbReference type="InterPro" id="IPR050131">
    <property type="entry name" value="Peptidase_S8_subtilisin-like"/>
</dbReference>
<dbReference type="GO" id="GO:0004252">
    <property type="term" value="F:serine-type endopeptidase activity"/>
    <property type="evidence" value="ECO:0007669"/>
    <property type="project" value="InterPro"/>
</dbReference>
<reference evidence="8 9" key="1">
    <citation type="submission" date="2016-11" db="EMBL/GenBank/DDBJ databases">
        <title>Draft Genome Sequences of Nine Cyanobacterial Strains from Diverse Habitats.</title>
        <authorList>
            <person name="Zhu T."/>
            <person name="Hou S."/>
            <person name="Lu X."/>
            <person name="Hess W.R."/>
        </authorList>
    </citation>
    <scope>NUCLEOTIDE SEQUENCE [LARGE SCALE GENOMIC DNA]</scope>
    <source>
        <strain evidence="8 9">NIES-30</strain>
    </source>
</reference>
<protein>
    <submittedName>
        <fullName evidence="8">Peptidase S8 and S53 subtilisin kexin sedolisin</fullName>
    </submittedName>
</protein>
<dbReference type="OrthoDB" id="9798386at2"/>
<name>A0A1U7IYS6_9CYAN</name>
<keyword evidence="2" id="KW-0645">Protease</keyword>
<dbReference type="Gene3D" id="3.40.50.200">
    <property type="entry name" value="Peptidase S8/S53 domain"/>
    <property type="match status" value="1"/>
</dbReference>
<keyword evidence="3" id="KW-0378">Hydrolase</keyword>
<organism evidence="8 9">
    <name type="scientific">Phormidium tenue NIES-30</name>
    <dbReference type="NCBI Taxonomy" id="549789"/>
    <lineage>
        <taxon>Bacteria</taxon>
        <taxon>Bacillati</taxon>
        <taxon>Cyanobacteriota</taxon>
        <taxon>Cyanophyceae</taxon>
        <taxon>Oscillatoriophycideae</taxon>
        <taxon>Oscillatoriales</taxon>
        <taxon>Oscillatoriaceae</taxon>
        <taxon>Phormidium</taxon>
    </lineage>
</organism>
<dbReference type="InterPro" id="IPR000209">
    <property type="entry name" value="Peptidase_S8/S53_dom"/>
</dbReference>
<evidence type="ECO:0000256" key="2">
    <source>
        <dbReference type="ARBA" id="ARBA00022670"/>
    </source>
</evidence>
<keyword evidence="4" id="KW-0720">Serine protease</keyword>
<dbReference type="RefSeq" id="WP_073611038.1">
    <property type="nucleotide sequence ID" value="NZ_MRCG01000029.1"/>
</dbReference>
<feature type="region of interest" description="Disordered" evidence="6">
    <location>
        <begin position="241"/>
        <end position="267"/>
    </location>
</feature>
<evidence type="ECO:0000259" key="7">
    <source>
        <dbReference type="Pfam" id="PF00082"/>
    </source>
</evidence>
<comment type="caution">
    <text evidence="8">The sequence shown here is derived from an EMBL/GenBank/DDBJ whole genome shotgun (WGS) entry which is preliminary data.</text>
</comment>
<evidence type="ECO:0000256" key="1">
    <source>
        <dbReference type="ARBA" id="ARBA00011073"/>
    </source>
</evidence>
<accession>A0A1U7IYS6</accession>
<evidence type="ECO:0000256" key="5">
    <source>
        <dbReference type="PROSITE-ProRule" id="PRU01240"/>
    </source>
</evidence>
<dbReference type="AlphaFoldDB" id="A0A1U7IYS6"/>
<evidence type="ECO:0000256" key="4">
    <source>
        <dbReference type="ARBA" id="ARBA00022825"/>
    </source>
</evidence>
<evidence type="ECO:0000256" key="3">
    <source>
        <dbReference type="ARBA" id="ARBA00022801"/>
    </source>
</evidence>
<dbReference type="SUPFAM" id="SSF49785">
    <property type="entry name" value="Galactose-binding domain-like"/>
    <property type="match status" value="1"/>
</dbReference>
<dbReference type="EMBL" id="MRCG01000029">
    <property type="protein sequence ID" value="OKH43803.1"/>
    <property type="molecule type" value="Genomic_DNA"/>
</dbReference>